<feature type="compositionally biased region" description="Basic and acidic residues" evidence="1">
    <location>
        <begin position="305"/>
        <end position="314"/>
    </location>
</feature>
<evidence type="ECO:0000313" key="3">
    <source>
        <dbReference type="Proteomes" id="UP001209878"/>
    </source>
</evidence>
<gene>
    <name evidence="2" type="ORF">NP493_14g07081</name>
</gene>
<comment type="caution">
    <text evidence="2">The sequence shown here is derived from an EMBL/GenBank/DDBJ whole genome shotgun (WGS) entry which is preliminary data.</text>
</comment>
<protein>
    <submittedName>
        <fullName evidence="2">Uncharacterized protein</fullName>
    </submittedName>
</protein>
<organism evidence="2 3">
    <name type="scientific">Ridgeia piscesae</name>
    <name type="common">Tubeworm</name>
    <dbReference type="NCBI Taxonomy" id="27915"/>
    <lineage>
        <taxon>Eukaryota</taxon>
        <taxon>Metazoa</taxon>
        <taxon>Spiralia</taxon>
        <taxon>Lophotrochozoa</taxon>
        <taxon>Annelida</taxon>
        <taxon>Polychaeta</taxon>
        <taxon>Sedentaria</taxon>
        <taxon>Canalipalpata</taxon>
        <taxon>Sabellida</taxon>
        <taxon>Siboglinidae</taxon>
        <taxon>Ridgeia</taxon>
    </lineage>
</organism>
<proteinExistence type="predicted"/>
<dbReference type="AlphaFoldDB" id="A0AAD9PED2"/>
<evidence type="ECO:0000256" key="1">
    <source>
        <dbReference type="SAM" id="MobiDB-lite"/>
    </source>
</evidence>
<name>A0AAD9PED2_RIDPI</name>
<feature type="region of interest" description="Disordered" evidence="1">
    <location>
        <begin position="301"/>
        <end position="326"/>
    </location>
</feature>
<feature type="region of interest" description="Disordered" evidence="1">
    <location>
        <begin position="236"/>
        <end position="256"/>
    </location>
</feature>
<dbReference type="EMBL" id="JAODUO010000016">
    <property type="protein sequence ID" value="KAK2193203.1"/>
    <property type="molecule type" value="Genomic_DNA"/>
</dbReference>
<sequence>MISVGNNDDDSAIVKKPHVKLSIEQSSCFAGDDAWQVHSGNDSFESYSDFGAYDGTVKREDAGTCGSVEQLEKVGVDMIVLLPDLAHNLPNLPLVSFKLRKRHIAQEILDSESFSREFAVVEQGTGEKLPSSCKRYLKSRHSNTILSSSKCVTTRHDETVAASCKQCIFVPSKPSSSLDALNRSPNNVSSYSETAAARNEYVQTASHKRKTKPAPSTFELPSSDEFTALMCGKKTNGSRKRHFKSKPESLPDEPVAPKCQHKCTDLLVKPSHSESQSHLSLASNCCRTLKLSCRQHIKRTLSPENVHESEHESDPDGTTGPDEPLTDVVMQKLGRMQMQEAGR</sequence>
<evidence type="ECO:0000313" key="2">
    <source>
        <dbReference type="EMBL" id="KAK2193203.1"/>
    </source>
</evidence>
<dbReference type="Proteomes" id="UP001209878">
    <property type="component" value="Unassembled WGS sequence"/>
</dbReference>
<accession>A0AAD9PED2</accession>
<reference evidence="2" key="1">
    <citation type="journal article" date="2023" name="Mol. Biol. Evol.">
        <title>Third-Generation Sequencing Reveals the Adaptive Role of the Epigenome in Three Deep-Sea Polychaetes.</title>
        <authorList>
            <person name="Perez M."/>
            <person name="Aroh O."/>
            <person name="Sun Y."/>
            <person name="Lan Y."/>
            <person name="Juniper S.K."/>
            <person name="Young C.R."/>
            <person name="Angers B."/>
            <person name="Qian P.Y."/>
        </authorList>
    </citation>
    <scope>NUCLEOTIDE SEQUENCE</scope>
    <source>
        <strain evidence="2">R07B-5</strain>
    </source>
</reference>
<keyword evidence="3" id="KW-1185">Reference proteome</keyword>